<evidence type="ECO:0000313" key="1">
    <source>
        <dbReference type="EMBL" id="QAA34015.1"/>
    </source>
</evidence>
<protein>
    <submittedName>
        <fullName evidence="1">Uncharacterized protein</fullName>
    </submittedName>
</protein>
<dbReference type="Proteomes" id="UP000286268">
    <property type="component" value="Chromosome"/>
</dbReference>
<name>A0A410DY54_9CLOT</name>
<dbReference type="OrthoDB" id="9800855at2"/>
<proteinExistence type="predicted"/>
<gene>
    <name evidence="1" type="ORF">C1I91_21640</name>
</gene>
<dbReference type="RefSeq" id="WP_128214736.1">
    <property type="nucleotide sequence ID" value="NZ_CP025746.1"/>
</dbReference>
<dbReference type="EMBL" id="CP025746">
    <property type="protein sequence ID" value="QAA34015.1"/>
    <property type="molecule type" value="Genomic_DNA"/>
</dbReference>
<reference evidence="1 2" key="1">
    <citation type="submission" date="2018-01" db="EMBL/GenBank/DDBJ databases">
        <title>Genome Sequencing and Assembly of Anaerobacter polyendosporus strain CT4.</title>
        <authorList>
            <person name="Tachaapaikoon C."/>
            <person name="Sutheeworapong S."/>
            <person name="Jenjaroenpun P."/>
            <person name="Wongsurawat T."/>
            <person name="Nookeaw I."/>
            <person name="Cheawchanlertfa P."/>
            <person name="Kosugi A."/>
            <person name="Cheevadhanarak S."/>
            <person name="Ratanakhanokchai K."/>
        </authorList>
    </citation>
    <scope>NUCLEOTIDE SEQUENCE [LARGE SCALE GENOMIC DNA]</scope>
    <source>
        <strain evidence="1 2">CT4</strain>
    </source>
</reference>
<dbReference type="AlphaFoldDB" id="A0A410DY54"/>
<dbReference type="KEGG" id="cmah:C1I91_21640"/>
<evidence type="ECO:0000313" key="2">
    <source>
        <dbReference type="Proteomes" id="UP000286268"/>
    </source>
</evidence>
<keyword evidence="2" id="KW-1185">Reference proteome</keyword>
<organism evidence="1 2">
    <name type="scientific">Clostridium manihotivorum</name>
    <dbReference type="NCBI Taxonomy" id="2320868"/>
    <lineage>
        <taxon>Bacteria</taxon>
        <taxon>Bacillati</taxon>
        <taxon>Bacillota</taxon>
        <taxon>Clostridia</taxon>
        <taxon>Eubacteriales</taxon>
        <taxon>Clostridiaceae</taxon>
        <taxon>Clostridium</taxon>
    </lineage>
</organism>
<accession>A0A410DY54</accession>
<sequence>MSIKLSDDDFKLIDAVLEDYKENSQTNKVCLHCGKPMKLIQYDNSYEVRCDTDNCVLEYFQGI</sequence>